<evidence type="ECO:0000313" key="1">
    <source>
        <dbReference type="EMBL" id="OQE10166.1"/>
    </source>
</evidence>
<reference evidence="2" key="1">
    <citation type="journal article" date="2017" name="Nat. Microbiol.">
        <title>Global analysis of biosynthetic gene clusters reveals vast potential of secondary metabolite production in Penicillium species.</title>
        <authorList>
            <person name="Nielsen J.C."/>
            <person name="Grijseels S."/>
            <person name="Prigent S."/>
            <person name="Ji B."/>
            <person name="Dainat J."/>
            <person name="Nielsen K.F."/>
            <person name="Frisvad J.C."/>
            <person name="Workman M."/>
            <person name="Nielsen J."/>
        </authorList>
    </citation>
    <scope>NUCLEOTIDE SEQUENCE [LARGE SCALE GENOMIC DNA]</scope>
    <source>
        <strain evidence="2">IBT 29486</strain>
    </source>
</reference>
<proteinExistence type="predicted"/>
<evidence type="ECO:0000313" key="2">
    <source>
        <dbReference type="Proteomes" id="UP000191518"/>
    </source>
</evidence>
<dbReference type="OrthoDB" id="4499616at2759"/>
<dbReference type="Proteomes" id="UP000191518">
    <property type="component" value="Unassembled WGS sequence"/>
</dbReference>
<gene>
    <name evidence="1" type="ORF">PENVUL_c004G04551</name>
</gene>
<name>A0A1V6S8G9_9EURO</name>
<sequence>MSQLFKIHAIEMEAKRIRRAGPECVSYGVWNAILSWQFPVVDGYITRPQDQHTSQSGQKGYSDLHTFHYPDGENKADKFLITQCKRKGLEGRKSVWTEGAEQLRQYLSATHKTHPVKSRKLVYGIVTVGKYMRVYKYSDAQRDVVDWAPHGVKKGAFLDILNKTDQPKITKILDYIRDNH</sequence>
<protein>
    <recommendedName>
        <fullName evidence="3">Fungal-type protein kinase domain-containing protein</fullName>
    </recommendedName>
</protein>
<dbReference type="EMBL" id="MDYP01000004">
    <property type="protein sequence ID" value="OQE10166.1"/>
    <property type="molecule type" value="Genomic_DNA"/>
</dbReference>
<evidence type="ECO:0008006" key="3">
    <source>
        <dbReference type="Google" id="ProtNLM"/>
    </source>
</evidence>
<accession>A0A1V6S8G9</accession>
<organism evidence="1 2">
    <name type="scientific">Penicillium vulpinum</name>
    <dbReference type="NCBI Taxonomy" id="29845"/>
    <lineage>
        <taxon>Eukaryota</taxon>
        <taxon>Fungi</taxon>
        <taxon>Dikarya</taxon>
        <taxon>Ascomycota</taxon>
        <taxon>Pezizomycotina</taxon>
        <taxon>Eurotiomycetes</taxon>
        <taxon>Eurotiomycetidae</taxon>
        <taxon>Eurotiales</taxon>
        <taxon>Aspergillaceae</taxon>
        <taxon>Penicillium</taxon>
    </lineage>
</organism>
<comment type="caution">
    <text evidence="1">The sequence shown here is derived from an EMBL/GenBank/DDBJ whole genome shotgun (WGS) entry which is preliminary data.</text>
</comment>
<keyword evidence="2" id="KW-1185">Reference proteome</keyword>
<dbReference type="AlphaFoldDB" id="A0A1V6S8G9"/>